<dbReference type="Proteomes" id="UP001526143">
    <property type="component" value="Unassembled WGS sequence"/>
</dbReference>
<feature type="non-terminal residue" evidence="2">
    <location>
        <position position="68"/>
    </location>
</feature>
<dbReference type="SUPFAM" id="SSF51197">
    <property type="entry name" value="Clavaminate synthase-like"/>
    <property type="match status" value="1"/>
</dbReference>
<evidence type="ECO:0000313" key="2">
    <source>
        <dbReference type="EMBL" id="MCV3212914.1"/>
    </source>
</evidence>
<dbReference type="EMBL" id="JAOWRF010000081">
    <property type="protein sequence ID" value="MCV3212914.1"/>
    <property type="molecule type" value="Genomic_DNA"/>
</dbReference>
<proteinExistence type="predicted"/>
<accession>A0ABT3AUX2</accession>
<organism evidence="2 3">
    <name type="scientific">Plectonema radiosum NIES-515</name>
    <dbReference type="NCBI Taxonomy" id="2986073"/>
    <lineage>
        <taxon>Bacteria</taxon>
        <taxon>Bacillati</taxon>
        <taxon>Cyanobacteriota</taxon>
        <taxon>Cyanophyceae</taxon>
        <taxon>Oscillatoriophycideae</taxon>
        <taxon>Oscillatoriales</taxon>
        <taxon>Microcoleaceae</taxon>
        <taxon>Plectonema</taxon>
    </lineage>
</organism>
<dbReference type="Pfam" id="PF13621">
    <property type="entry name" value="Cupin_8"/>
    <property type="match status" value="1"/>
</dbReference>
<sequence>MNITSKNKFEPTSVNQIERIHKPTPEEFRQKILSSRKPVIITGKMNDWKAFSFWSVDYLNNLVGNKQI</sequence>
<keyword evidence="3" id="KW-1185">Reference proteome</keyword>
<gene>
    <name evidence="2" type="ORF">OGM63_05115</name>
</gene>
<dbReference type="Gene3D" id="2.60.120.650">
    <property type="entry name" value="Cupin"/>
    <property type="match status" value="1"/>
</dbReference>
<dbReference type="InterPro" id="IPR041667">
    <property type="entry name" value="Cupin_8"/>
</dbReference>
<feature type="domain" description="Cupin-like" evidence="1">
    <location>
        <begin position="25"/>
        <end position="66"/>
    </location>
</feature>
<reference evidence="2 3" key="1">
    <citation type="submission" date="2022-10" db="EMBL/GenBank/DDBJ databases">
        <title>Identification of biosynthetic pathway for the production of the potent trypsin inhibitor radiosumin.</title>
        <authorList>
            <person name="Fewer D.P."/>
            <person name="Delbaje E."/>
            <person name="Ouyang X."/>
            <person name="Agostino P.D."/>
            <person name="Wahlsten M."/>
            <person name="Jokela J."/>
            <person name="Permi P."/>
            <person name="Haapaniemi E."/>
            <person name="Koistinen H."/>
        </authorList>
    </citation>
    <scope>NUCLEOTIDE SEQUENCE [LARGE SCALE GENOMIC DNA]</scope>
    <source>
        <strain evidence="2 3">NIES-515</strain>
    </source>
</reference>
<evidence type="ECO:0000259" key="1">
    <source>
        <dbReference type="Pfam" id="PF13621"/>
    </source>
</evidence>
<comment type="caution">
    <text evidence="2">The sequence shown here is derived from an EMBL/GenBank/DDBJ whole genome shotgun (WGS) entry which is preliminary data.</text>
</comment>
<evidence type="ECO:0000313" key="3">
    <source>
        <dbReference type="Proteomes" id="UP001526143"/>
    </source>
</evidence>
<protein>
    <submittedName>
        <fullName evidence="2">Cupin-like domain-containing protein</fullName>
    </submittedName>
</protein>
<name>A0ABT3AUX2_9CYAN</name>